<evidence type="ECO:0000256" key="1">
    <source>
        <dbReference type="ARBA" id="ARBA00001961"/>
    </source>
</evidence>
<dbReference type="GO" id="GO:0031418">
    <property type="term" value="F:L-ascorbic acid binding"/>
    <property type="evidence" value="ECO:0007669"/>
    <property type="project" value="UniProtKB-KW"/>
</dbReference>
<dbReference type="EMBL" id="CANHGI010000002">
    <property type="protein sequence ID" value="CAI5441490.1"/>
    <property type="molecule type" value="Genomic_DNA"/>
</dbReference>
<dbReference type="AlphaFoldDB" id="A0A9P1MYK1"/>
<dbReference type="GO" id="GO:0005506">
    <property type="term" value="F:iron ion binding"/>
    <property type="evidence" value="ECO:0007669"/>
    <property type="project" value="InterPro"/>
</dbReference>
<comment type="similarity">
    <text evidence="2">Belongs to the TPA1 family.</text>
</comment>
<dbReference type="PANTHER" id="PTHR12117">
    <property type="entry name" value="HISTONE ACETYLTRANSFERASE COMPLEX"/>
    <property type="match status" value="1"/>
</dbReference>
<dbReference type="PANTHER" id="PTHR12117:SF0">
    <property type="entry name" value="PROLYL 3-HYDROXYLASE OGFOD1"/>
    <property type="match status" value="1"/>
</dbReference>
<keyword evidence="4" id="KW-0847">Vitamin C</keyword>
<dbReference type="Pfam" id="PF10637">
    <property type="entry name" value="Ofd1_CTDD"/>
    <property type="match status" value="2"/>
</dbReference>
<protein>
    <recommendedName>
        <fullName evidence="8">uS12 prolyl 3-hydroxylase</fullName>
    </recommendedName>
</protein>
<evidence type="ECO:0000256" key="8">
    <source>
        <dbReference type="ARBA" id="ARBA00029938"/>
    </source>
</evidence>
<dbReference type="Proteomes" id="UP001152747">
    <property type="component" value="Unassembled WGS sequence"/>
</dbReference>
<dbReference type="InterPro" id="IPR039558">
    <property type="entry name" value="TPA1/OFD1_N"/>
</dbReference>
<sequence>MKRKSNGTPLKEKRRRSAILETCHINQKYFEDSFKESFRQGLQGCSPFPNWQIRNFIDNSDNFVERLEEELQNFEEWKRKENDLYSLYQTDDLKSISPLNYPKIFAFRQFLQNEARCWLQNISGIELIDQVDCNGSCYSQTDSLLPHNDLIETRRFAFVYYLTCPNWNPKTNGGNLQLFNSDKHSIPTTISVELVPLRNSLNLFEVSEKSWHRVAEIISDDPRLSINGWFHSTRRIEPKKPKAEKIPRFIPENKAKLSNYLNMEYLKKERQDEVQQLFADNSELNLSNFLVNDLHNAVYEELSKNSKIDESQIGEFEKSKKLYNMLKSKNIVSFLGKISGVTLTGAESSIRVSRIQHGSYWVIGDEDAEQSTNDGYCLDFHIFVQKNKWVDSAGGDLIYIAEGEQEELLRIEPNPNCGSLVFREPGVFPFLKFANCRSTDPFFLFSVSFYNVQVVDD</sequence>
<comment type="catalytic activity">
    <reaction evidence="9">
        <text>[ribosomal protein uS12]-L-proline + 2-oxoglutarate + O2 = [ribosomal protein uS12]-(3S)-3-hydroxy-L-proline + succinate + CO2</text>
        <dbReference type="Rhea" id="RHEA:54156"/>
        <dbReference type="Rhea" id="RHEA-COMP:13816"/>
        <dbReference type="Rhea" id="RHEA-COMP:13818"/>
        <dbReference type="ChEBI" id="CHEBI:15379"/>
        <dbReference type="ChEBI" id="CHEBI:16526"/>
        <dbReference type="ChEBI" id="CHEBI:16810"/>
        <dbReference type="ChEBI" id="CHEBI:30031"/>
        <dbReference type="ChEBI" id="CHEBI:50342"/>
        <dbReference type="ChEBI" id="CHEBI:85428"/>
    </reaction>
</comment>
<dbReference type="PROSITE" id="PS51471">
    <property type="entry name" value="FE2OG_OXY"/>
    <property type="match status" value="1"/>
</dbReference>
<dbReference type="GO" id="GO:0006449">
    <property type="term" value="P:regulation of translational termination"/>
    <property type="evidence" value="ECO:0007669"/>
    <property type="project" value="TreeGrafter"/>
</dbReference>
<evidence type="ECO:0000256" key="3">
    <source>
        <dbReference type="ARBA" id="ARBA00022723"/>
    </source>
</evidence>
<reference evidence="11" key="1">
    <citation type="submission" date="2022-11" db="EMBL/GenBank/DDBJ databases">
        <authorList>
            <person name="Kikuchi T."/>
        </authorList>
    </citation>
    <scope>NUCLEOTIDE SEQUENCE</scope>
    <source>
        <strain evidence="11">PS1010</strain>
    </source>
</reference>
<feature type="domain" description="Fe2OG dioxygenase" evidence="10">
    <location>
        <begin position="127"/>
        <end position="232"/>
    </location>
</feature>
<dbReference type="SMART" id="SM00702">
    <property type="entry name" value="P4Hc"/>
    <property type="match status" value="1"/>
</dbReference>
<proteinExistence type="inferred from homology"/>
<evidence type="ECO:0000313" key="11">
    <source>
        <dbReference type="EMBL" id="CAI5441490.1"/>
    </source>
</evidence>
<keyword evidence="5" id="KW-0223">Dioxygenase</keyword>
<comment type="cofactor">
    <cofactor evidence="1">
        <name>L-ascorbate</name>
        <dbReference type="ChEBI" id="CHEBI:38290"/>
    </cofactor>
</comment>
<keyword evidence="6" id="KW-0560">Oxidoreductase</keyword>
<evidence type="ECO:0000256" key="6">
    <source>
        <dbReference type="ARBA" id="ARBA00023002"/>
    </source>
</evidence>
<dbReference type="InterPro" id="IPR019601">
    <property type="entry name" value="Oxoglutarate/Fe-dep_Oase_C"/>
</dbReference>
<evidence type="ECO:0000256" key="9">
    <source>
        <dbReference type="ARBA" id="ARBA00047444"/>
    </source>
</evidence>
<dbReference type="InterPro" id="IPR005123">
    <property type="entry name" value="Oxoglu/Fe-dep_dioxygenase_dom"/>
</dbReference>
<evidence type="ECO:0000256" key="7">
    <source>
        <dbReference type="ARBA" id="ARBA00023004"/>
    </source>
</evidence>
<dbReference type="OrthoDB" id="430522at2759"/>
<comment type="caution">
    <text evidence="11">The sequence shown here is derived from an EMBL/GenBank/DDBJ whole genome shotgun (WGS) entry which is preliminary data.</text>
</comment>
<dbReference type="GO" id="GO:0031543">
    <property type="term" value="F:peptidyl-proline dioxygenase activity"/>
    <property type="evidence" value="ECO:0007669"/>
    <property type="project" value="TreeGrafter"/>
</dbReference>
<gene>
    <name evidence="11" type="ORF">CAMP_LOCUS4127</name>
</gene>
<keyword evidence="7" id="KW-0408">Iron</keyword>
<keyword evidence="3" id="KW-0479">Metal-binding</keyword>
<accession>A0A9P1MYK1</accession>
<dbReference type="InterPro" id="IPR006620">
    <property type="entry name" value="Pro_4_hyd_alph"/>
</dbReference>
<evidence type="ECO:0000256" key="5">
    <source>
        <dbReference type="ARBA" id="ARBA00022964"/>
    </source>
</evidence>
<name>A0A9P1MYK1_9PELO</name>
<keyword evidence="12" id="KW-1185">Reference proteome</keyword>
<organism evidence="11 12">
    <name type="scientific">Caenorhabditis angaria</name>
    <dbReference type="NCBI Taxonomy" id="860376"/>
    <lineage>
        <taxon>Eukaryota</taxon>
        <taxon>Metazoa</taxon>
        <taxon>Ecdysozoa</taxon>
        <taxon>Nematoda</taxon>
        <taxon>Chromadorea</taxon>
        <taxon>Rhabditida</taxon>
        <taxon>Rhabditina</taxon>
        <taxon>Rhabditomorpha</taxon>
        <taxon>Rhabditoidea</taxon>
        <taxon>Rhabditidae</taxon>
        <taxon>Peloderinae</taxon>
        <taxon>Caenorhabditis</taxon>
    </lineage>
</organism>
<dbReference type="InterPro" id="IPR051842">
    <property type="entry name" value="uS12_prolyl_hydroxylase"/>
</dbReference>
<dbReference type="GO" id="GO:0005737">
    <property type="term" value="C:cytoplasm"/>
    <property type="evidence" value="ECO:0007669"/>
    <property type="project" value="TreeGrafter"/>
</dbReference>
<evidence type="ECO:0000313" key="12">
    <source>
        <dbReference type="Proteomes" id="UP001152747"/>
    </source>
</evidence>
<evidence type="ECO:0000256" key="4">
    <source>
        <dbReference type="ARBA" id="ARBA00022896"/>
    </source>
</evidence>
<evidence type="ECO:0000259" key="10">
    <source>
        <dbReference type="PROSITE" id="PS51471"/>
    </source>
</evidence>
<dbReference type="Pfam" id="PF13661">
    <property type="entry name" value="2OG-FeII_Oxy_4"/>
    <property type="match status" value="1"/>
</dbReference>
<dbReference type="Gene3D" id="2.60.120.620">
    <property type="entry name" value="q2cbj1_9rhob like domain"/>
    <property type="match status" value="2"/>
</dbReference>
<evidence type="ECO:0000256" key="2">
    <source>
        <dbReference type="ARBA" id="ARBA00007443"/>
    </source>
</evidence>